<dbReference type="OrthoDB" id="76173at2759"/>
<dbReference type="KEGG" id="mpp:MICPUCDRAFT_48992"/>
<proteinExistence type="predicted"/>
<feature type="region of interest" description="Disordered" evidence="1">
    <location>
        <begin position="724"/>
        <end position="787"/>
    </location>
</feature>
<feature type="region of interest" description="Disordered" evidence="1">
    <location>
        <begin position="1077"/>
        <end position="1145"/>
    </location>
</feature>
<dbReference type="STRING" id="564608.C1N773"/>
<feature type="region of interest" description="Disordered" evidence="1">
    <location>
        <begin position="907"/>
        <end position="926"/>
    </location>
</feature>
<feature type="compositionally biased region" description="Low complexity" evidence="1">
    <location>
        <begin position="9"/>
        <end position="18"/>
    </location>
</feature>
<feature type="compositionally biased region" description="Basic and acidic residues" evidence="1">
    <location>
        <begin position="1130"/>
        <end position="1145"/>
    </location>
</feature>
<dbReference type="InterPro" id="IPR026123">
    <property type="entry name" value="STIL"/>
</dbReference>
<accession>C1N773</accession>
<protein>
    <submittedName>
        <fullName evidence="3">Predicted protein</fullName>
    </submittedName>
</protein>
<sequence length="1145" mass="120476">MSDDRAAAAEDASASSSSLDRGGTFSSVDYPPAPLFATTRRFPSSSSAMNDRAYSSAYFPSSSSSLTASDAAPRPRRAAATEAEEKDPNAIDIEALKRSVMWPEKRARALGIITDPIVSASTAPGSFRFPSSRRSLWDATAIGDAVHVSSHQHAPEIRVSGAITAALARAATKARSRAEDARFQIIESRDDARRYAGDDAGASDVKGVEVVRVRGDVKVRDVTTLDAADDRAGVTDTIMTLRDVAANGDASDGAADDAGCVVVDARALEDVAGETEDATRERLKATTLAWERDADAVAKDFVRRCSRRVTLRRVLSHAGSLFVMSPIFPPRVAADSPVHADLLAKQRRPADPEASKIETGFLTMDQSRRLVPLLETEDRAFSVPLVGVWVSGVSSIAHLHAWAAAARFHAHDGIADKATRDGSFLLAAYMPRSKMPGPAMYDVRVTGGAASFARYVATMTCGAGEAAEAKFLSRTEKAKAVALEGGERAFLLRASRDEEKKRGVSASADAASGGGPAPPTSGEVAYAPGAYERARKSARELADAARAALLDFETAEETAARAAARGAPGWRPIKPPPTAYETATARNRARAADAATLTATVRASTDADVDDATLRASMETLSPAARMIVLEQQRAIAALKEQVELLRCEARSVASGEDGVGVEYQRLGSHDSGEEDEDEDEDEDAGPMPLDAKAVWWGGGVPELEANAFVAAVETAALKAAEARATSSTAAASPSPPPPPPPTTSTNKKPRKPNEPARDPGLMPFVDLHDFESDAGESPTERAVDPLPQADDAELLDAELLDAAAAADDDRPRPRTHREPTVGYASTGLGMELTGVALSDVEESDGDGDADAATFNDDGTVRESLGDATRKSQLMVDPTMLEGEALRKLVARAKAELIGEVLRGRDAERDADGGSGDDDDLGDLGDDVDAETRVVLGKDALLREAVKRGLDPMYPVIDHVAAEEEEEESLDGDEDIIRKYAVGEGDEGGGLSSSARLAELEDWEERADKEEARAAAVAAGEEVPVEVFHGKSFASVAETAPAAEAPAPAASVDVADVKLKDPETRWHAAGAVAEVVTSARGGGGGEDGGDAEEVAAEVAAEEDAPSKPKTAAELRAAKKAKKKAKKEKKGKALRETMAAREDDDD</sequence>
<evidence type="ECO:0000313" key="3">
    <source>
        <dbReference type="EMBL" id="EEH52222.1"/>
    </source>
</evidence>
<feature type="region of interest" description="Disordered" evidence="1">
    <location>
        <begin position="501"/>
        <end position="525"/>
    </location>
</feature>
<dbReference type="OMA" id="DWEERAD"/>
<feature type="compositionally biased region" description="Acidic residues" evidence="1">
    <location>
        <begin position="673"/>
        <end position="685"/>
    </location>
</feature>
<dbReference type="GO" id="GO:0005815">
    <property type="term" value="C:microtubule organizing center"/>
    <property type="evidence" value="ECO:0007669"/>
    <property type="project" value="TreeGrafter"/>
</dbReference>
<feature type="compositionally biased region" description="Acidic residues" evidence="1">
    <location>
        <begin position="915"/>
        <end position="926"/>
    </location>
</feature>
<dbReference type="Proteomes" id="UP000001876">
    <property type="component" value="Unassembled WGS sequence"/>
</dbReference>
<feature type="region of interest" description="Disordered" evidence="1">
    <location>
        <begin position="804"/>
        <end position="825"/>
    </location>
</feature>
<feature type="compositionally biased region" description="Acidic residues" evidence="1">
    <location>
        <begin position="1087"/>
        <end position="1103"/>
    </location>
</feature>
<dbReference type="EMBL" id="GG663749">
    <property type="protein sequence ID" value="EEH52222.1"/>
    <property type="molecule type" value="Genomic_DNA"/>
</dbReference>
<dbReference type="GO" id="GO:0007052">
    <property type="term" value="P:mitotic spindle organization"/>
    <property type="evidence" value="ECO:0007669"/>
    <property type="project" value="TreeGrafter"/>
</dbReference>
<gene>
    <name evidence="3" type="ORF">MICPUCDRAFT_48992</name>
</gene>
<dbReference type="GO" id="GO:0031023">
    <property type="term" value="P:microtubule organizing center organization"/>
    <property type="evidence" value="ECO:0007669"/>
    <property type="project" value="TreeGrafter"/>
</dbReference>
<dbReference type="RefSeq" id="XP_003063849.1">
    <property type="nucleotide sequence ID" value="XM_003063803.1"/>
</dbReference>
<feature type="compositionally biased region" description="Low complexity" evidence="1">
    <location>
        <begin position="724"/>
        <end position="733"/>
    </location>
</feature>
<dbReference type="PANTHER" id="PTHR15128">
    <property type="entry name" value="TAL1 SCL INTERRUPTING LOCUS"/>
    <property type="match status" value="1"/>
</dbReference>
<dbReference type="GO" id="GO:0071539">
    <property type="term" value="P:protein localization to centrosome"/>
    <property type="evidence" value="ECO:0007669"/>
    <property type="project" value="TreeGrafter"/>
</dbReference>
<feature type="compositionally biased region" description="Basic residues" evidence="1">
    <location>
        <begin position="1117"/>
        <end position="1129"/>
    </location>
</feature>
<feature type="compositionally biased region" description="Basic and acidic residues" evidence="1">
    <location>
        <begin position="1104"/>
        <end position="1116"/>
    </location>
</feature>
<name>C1N773_MICPC</name>
<feature type="compositionally biased region" description="Basic and acidic residues" evidence="1">
    <location>
        <begin position="808"/>
        <end position="820"/>
    </location>
</feature>
<organism evidence="4">
    <name type="scientific">Micromonas pusilla (strain CCMP1545)</name>
    <name type="common">Picoplanktonic green alga</name>
    <dbReference type="NCBI Taxonomy" id="564608"/>
    <lineage>
        <taxon>Eukaryota</taxon>
        <taxon>Viridiplantae</taxon>
        <taxon>Chlorophyta</taxon>
        <taxon>Mamiellophyceae</taxon>
        <taxon>Mamiellales</taxon>
        <taxon>Mamiellaceae</taxon>
        <taxon>Micromonas</taxon>
    </lineage>
</organism>
<evidence type="ECO:0000256" key="1">
    <source>
        <dbReference type="SAM" id="MobiDB-lite"/>
    </source>
</evidence>
<dbReference type="GeneID" id="9689127"/>
<feature type="compositionally biased region" description="Low complexity" evidence="1">
    <location>
        <begin position="53"/>
        <end position="72"/>
    </location>
</feature>
<dbReference type="PANTHER" id="PTHR15128:SF0">
    <property type="entry name" value="SCL-INTERRUPTING LOCUS PROTEIN"/>
    <property type="match status" value="1"/>
</dbReference>
<feature type="region of interest" description="Disordered" evidence="1">
    <location>
        <begin position="841"/>
        <end position="863"/>
    </location>
</feature>
<evidence type="ECO:0000313" key="4">
    <source>
        <dbReference type="Proteomes" id="UP000001876"/>
    </source>
</evidence>
<evidence type="ECO:0000259" key="2">
    <source>
        <dbReference type="Pfam" id="PF15253"/>
    </source>
</evidence>
<dbReference type="InterPro" id="IPR057731">
    <property type="entry name" value="STIL_N"/>
</dbReference>
<feature type="compositionally biased region" description="Pro residues" evidence="1">
    <location>
        <begin position="734"/>
        <end position="743"/>
    </location>
</feature>
<feature type="region of interest" description="Disordered" evidence="1">
    <location>
        <begin position="659"/>
        <end position="692"/>
    </location>
</feature>
<keyword evidence="4" id="KW-1185">Reference proteome</keyword>
<reference evidence="3 4" key="1">
    <citation type="journal article" date="2009" name="Science">
        <title>Green evolution and dynamic adaptations revealed by genomes of the marine picoeukaryotes Micromonas.</title>
        <authorList>
            <person name="Worden A.Z."/>
            <person name="Lee J.H."/>
            <person name="Mock T."/>
            <person name="Rouze P."/>
            <person name="Simmons M.P."/>
            <person name="Aerts A.L."/>
            <person name="Allen A.E."/>
            <person name="Cuvelier M.L."/>
            <person name="Derelle E."/>
            <person name="Everett M.V."/>
            <person name="Foulon E."/>
            <person name="Grimwood J."/>
            <person name="Gundlach H."/>
            <person name="Henrissat B."/>
            <person name="Napoli C."/>
            <person name="McDonald S.M."/>
            <person name="Parker M.S."/>
            <person name="Rombauts S."/>
            <person name="Salamov A."/>
            <person name="Von Dassow P."/>
            <person name="Badger J.H."/>
            <person name="Coutinho P.M."/>
            <person name="Demir E."/>
            <person name="Dubchak I."/>
            <person name="Gentemann C."/>
            <person name="Eikrem W."/>
            <person name="Gready J.E."/>
            <person name="John U."/>
            <person name="Lanier W."/>
            <person name="Lindquist E.A."/>
            <person name="Lucas S."/>
            <person name="Mayer K.F."/>
            <person name="Moreau H."/>
            <person name="Not F."/>
            <person name="Otillar R."/>
            <person name="Panaud O."/>
            <person name="Pangilinan J."/>
            <person name="Paulsen I."/>
            <person name="Piegu B."/>
            <person name="Poliakov A."/>
            <person name="Robbens S."/>
            <person name="Schmutz J."/>
            <person name="Toulza E."/>
            <person name="Wyss T."/>
            <person name="Zelensky A."/>
            <person name="Zhou K."/>
            <person name="Armbrust E.V."/>
            <person name="Bhattacharya D."/>
            <person name="Goodenough U.W."/>
            <person name="Van de Peer Y."/>
            <person name="Grigoriev I.V."/>
        </authorList>
    </citation>
    <scope>NUCLEOTIDE SEQUENCE [LARGE SCALE GENOMIC DNA]</scope>
    <source>
        <strain evidence="3 4">CCMP1545</strain>
    </source>
</reference>
<feature type="compositionally biased region" description="Acidic residues" evidence="1">
    <location>
        <begin position="841"/>
        <end position="850"/>
    </location>
</feature>
<feature type="region of interest" description="Disordered" evidence="1">
    <location>
        <begin position="1"/>
        <end position="86"/>
    </location>
</feature>
<dbReference type="Pfam" id="PF15253">
    <property type="entry name" value="STIL_N"/>
    <property type="match status" value="1"/>
</dbReference>
<feature type="domain" description="STIL N-terminal" evidence="2">
    <location>
        <begin position="353"/>
        <end position="445"/>
    </location>
</feature>
<dbReference type="AlphaFoldDB" id="C1N773"/>
<dbReference type="GO" id="GO:0007224">
    <property type="term" value="P:smoothened signaling pathway"/>
    <property type="evidence" value="ECO:0007669"/>
    <property type="project" value="TreeGrafter"/>
</dbReference>